<dbReference type="STRING" id="1058.SAMN05421783_11657"/>
<evidence type="ECO:0000259" key="7">
    <source>
        <dbReference type="Pfam" id="PF02687"/>
    </source>
</evidence>
<dbReference type="PANTHER" id="PTHR30572:SF15">
    <property type="entry name" value="ABC TRANSPORTER PERMEASE"/>
    <property type="match status" value="1"/>
</dbReference>
<reference evidence="10" key="1">
    <citation type="submission" date="2016-10" db="EMBL/GenBank/DDBJ databases">
        <authorList>
            <person name="Varghese N."/>
            <person name="Submissions S."/>
        </authorList>
    </citation>
    <scope>NUCLEOTIDE SEQUENCE [LARGE SCALE GENOMIC DNA]</scope>
    <source>
        <strain evidence="10">DSM 217</strain>
    </source>
</reference>
<evidence type="ECO:0000313" key="9">
    <source>
        <dbReference type="EMBL" id="SDX18251.1"/>
    </source>
</evidence>
<keyword evidence="5 6" id="KW-0472">Membrane</keyword>
<feature type="transmembrane region" description="Helical" evidence="6">
    <location>
        <begin position="349"/>
        <end position="367"/>
    </location>
</feature>
<feature type="transmembrane region" description="Helical" evidence="6">
    <location>
        <begin position="77"/>
        <end position="97"/>
    </location>
</feature>
<feature type="transmembrane region" description="Helical" evidence="6">
    <location>
        <begin position="21"/>
        <end position="54"/>
    </location>
</feature>
<evidence type="ECO:0000256" key="5">
    <source>
        <dbReference type="ARBA" id="ARBA00023136"/>
    </source>
</evidence>
<proteinExistence type="predicted"/>
<keyword evidence="2" id="KW-1003">Cell membrane</keyword>
<dbReference type="GO" id="GO:0022857">
    <property type="term" value="F:transmembrane transporter activity"/>
    <property type="evidence" value="ECO:0007669"/>
    <property type="project" value="TreeGrafter"/>
</dbReference>
<comment type="subcellular location">
    <subcellularLocation>
        <location evidence="1">Cell membrane</location>
        <topology evidence="1">Multi-pass membrane protein</topology>
    </subcellularLocation>
</comment>
<dbReference type="RefSeq" id="WP_245731926.1">
    <property type="nucleotide sequence ID" value="NZ_FNNZ01000016.1"/>
</dbReference>
<organism evidence="9 10">
    <name type="scientific">Thiocapsa roseopersicina</name>
    <dbReference type="NCBI Taxonomy" id="1058"/>
    <lineage>
        <taxon>Bacteria</taxon>
        <taxon>Pseudomonadati</taxon>
        <taxon>Pseudomonadota</taxon>
        <taxon>Gammaproteobacteria</taxon>
        <taxon>Chromatiales</taxon>
        <taxon>Chromatiaceae</taxon>
        <taxon>Thiocapsa</taxon>
    </lineage>
</organism>
<feature type="transmembrane region" description="Helical" evidence="6">
    <location>
        <begin position="313"/>
        <end position="334"/>
    </location>
</feature>
<keyword evidence="3 6" id="KW-0812">Transmembrane</keyword>
<dbReference type="Proteomes" id="UP000198816">
    <property type="component" value="Unassembled WGS sequence"/>
</dbReference>
<keyword evidence="4 6" id="KW-1133">Transmembrane helix</keyword>
<dbReference type="PANTHER" id="PTHR30572">
    <property type="entry name" value="MEMBRANE COMPONENT OF TRANSPORTER-RELATED"/>
    <property type="match status" value="1"/>
</dbReference>
<evidence type="ECO:0000256" key="4">
    <source>
        <dbReference type="ARBA" id="ARBA00022989"/>
    </source>
</evidence>
<accession>A0A1H2ZLJ8</accession>
<feature type="domain" description="MacB-like periplasmic core" evidence="8">
    <location>
        <begin position="81"/>
        <end position="287"/>
    </location>
</feature>
<feature type="domain" description="ABC3 transporter permease C-terminal" evidence="7">
    <location>
        <begin position="320"/>
        <end position="440"/>
    </location>
</feature>
<name>A0A1H2ZLJ8_THIRO</name>
<evidence type="ECO:0000256" key="1">
    <source>
        <dbReference type="ARBA" id="ARBA00004651"/>
    </source>
</evidence>
<evidence type="ECO:0000313" key="10">
    <source>
        <dbReference type="Proteomes" id="UP000198816"/>
    </source>
</evidence>
<keyword evidence="10" id="KW-1185">Reference proteome</keyword>
<dbReference type="AlphaFoldDB" id="A0A1H2ZLJ8"/>
<dbReference type="InterPro" id="IPR003838">
    <property type="entry name" value="ABC3_permease_C"/>
</dbReference>
<evidence type="ECO:0000256" key="3">
    <source>
        <dbReference type="ARBA" id="ARBA00022692"/>
    </source>
</evidence>
<dbReference type="Pfam" id="PF02687">
    <property type="entry name" value="FtsX"/>
    <property type="match status" value="1"/>
</dbReference>
<evidence type="ECO:0000256" key="2">
    <source>
        <dbReference type="ARBA" id="ARBA00022475"/>
    </source>
</evidence>
<dbReference type="GO" id="GO:0005886">
    <property type="term" value="C:plasma membrane"/>
    <property type="evidence" value="ECO:0007669"/>
    <property type="project" value="UniProtKB-SubCell"/>
</dbReference>
<sequence length="448" mass="47288">MSERPTAYSIALTRMRSTLPTVSAGLAIAAFFGTWILAPRLMIPVALIFVGWLALTRTGRQALAVARVGLSTVPERLGATSVVVVGIAGVVGVLVALQAMAAGFEATLSGAGSDDTALVLRAAANAELSSALDRPSTTLIIQAPGIKRDANDRPVASAEVVVVASVPKRTTGTDANLEVRGVGPAAWQIRPQVRIVEGRRFRAGLRELIVGRGALQQFSGVEIGDSIVLNNQNWYIVGVFASDDTHESEVWGDAESIAAAYRRNGFQSVAVRLTEPAAIERLRTALSADPRLRVEVQTTREYYGKQSERLTRVIRAVGIGIAVMMALGAVFGALNTMYAAVASRAREIATLRALGFTGLPVVVAVMLETMALACAGGILGAGIAWALFHGFTVSTLGSNFSQVVFQFQVTPELLIRGLQWALGIGFIGGIFPALRAARLPVTTALRES</sequence>
<feature type="transmembrane region" description="Helical" evidence="6">
    <location>
        <begin position="374"/>
        <end position="397"/>
    </location>
</feature>
<protein>
    <submittedName>
        <fullName evidence="9">Putative ABC transport system permease protein</fullName>
    </submittedName>
</protein>
<dbReference type="InterPro" id="IPR025857">
    <property type="entry name" value="MacB_PCD"/>
</dbReference>
<gene>
    <name evidence="9" type="ORF">SAMN05421783_11657</name>
</gene>
<evidence type="ECO:0000256" key="6">
    <source>
        <dbReference type="SAM" id="Phobius"/>
    </source>
</evidence>
<evidence type="ECO:0000259" key="8">
    <source>
        <dbReference type="Pfam" id="PF12704"/>
    </source>
</evidence>
<dbReference type="EMBL" id="FNNZ01000016">
    <property type="protein sequence ID" value="SDX18251.1"/>
    <property type="molecule type" value="Genomic_DNA"/>
</dbReference>
<dbReference type="Pfam" id="PF12704">
    <property type="entry name" value="MacB_PCD"/>
    <property type="match status" value="1"/>
</dbReference>
<feature type="transmembrane region" description="Helical" evidence="6">
    <location>
        <begin position="417"/>
        <end position="437"/>
    </location>
</feature>
<dbReference type="InterPro" id="IPR050250">
    <property type="entry name" value="Macrolide_Exporter_MacB"/>
</dbReference>